<organism evidence="2">
    <name type="scientific">Oryza nivara</name>
    <name type="common">Indian wild rice</name>
    <name type="synonym">Oryza sativa f. spontanea</name>
    <dbReference type="NCBI Taxonomy" id="4536"/>
    <lineage>
        <taxon>Eukaryota</taxon>
        <taxon>Viridiplantae</taxon>
        <taxon>Streptophyta</taxon>
        <taxon>Embryophyta</taxon>
        <taxon>Tracheophyta</taxon>
        <taxon>Spermatophyta</taxon>
        <taxon>Magnoliopsida</taxon>
        <taxon>Liliopsida</taxon>
        <taxon>Poales</taxon>
        <taxon>Poaceae</taxon>
        <taxon>BOP clade</taxon>
        <taxon>Oryzoideae</taxon>
        <taxon>Oryzeae</taxon>
        <taxon>Oryzinae</taxon>
        <taxon>Oryza</taxon>
    </lineage>
</organism>
<feature type="region of interest" description="Disordered" evidence="1">
    <location>
        <begin position="1"/>
        <end position="38"/>
    </location>
</feature>
<proteinExistence type="predicted"/>
<protein>
    <submittedName>
        <fullName evidence="2">Uncharacterized protein</fullName>
    </submittedName>
</protein>
<feature type="compositionally biased region" description="Gly residues" evidence="1">
    <location>
        <begin position="130"/>
        <end position="142"/>
    </location>
</feature>
<accession>A0A0E0JCN4</accession>
<feature type="compositionally biased region" description="Gly residues" evidence="1">
    <location>
        <begin position="8"/>
        <end position="18"/>
    </location>
</feature>
<evidence type="ECO:0000256" key="1">
    <source>
        <dbReference type="SAM" id="MobiDB-lite"/>
    </source>
</evidence>
<keyword evidence="3" id="KW-1185">Reference proteome</keyword>
<dbReference type="Proteomes" id="UP000006591">
    <property type="component" value="Chromosome 12"/>
</dbReference>
<dbReference type="Gramene" id="ONIVA12G18260.1">
    <property type="protein sequence ID" value="ONIVA12G18260.1"/>
    <property type="gene ID" value="ONIVA12G18260"/>
</dbReference>
<dbReference type="EnsemblPlants" id="ONIVA12G18260.1">
    <property type="protein sequence ID" value="ONIVA12G18260.1"/>
    <property type="gene ID" value="ONIVA12G18260"/>
</dbReference>
<evidence type="ECO:0000313" key="2">
    <source>
        <dbReference type="EnsemblPlants" id="ONIVA12G18260.1"/>
    </source>
</evidence>
<evidence type="ECO:0000313" key="3">
    <source>
        <dbReference type="Proteomes" id="UP000006591"/>
    </source>
</evidence>
<feature type="compositionally biased region" description="Low complexity" evidence="1">
    <location>
        <begin position="19"/>
        <end position="29"/>
    </location>
</feature>
<name>A0A0E0JCN4_ORYNI</name>
<feature type="region of interest" description="Disordered" evidence="1">
    <location>
        <begin position="121"/>
        <end position="149"/>
    </location>
</feature>
<dbReference type="AlphaFoldDB" id="A0A0E0JCN4"/>
<dbReference type="HOGENOM" id="CLU_1167475_0_0_1"/>
<reference evidence="2" key="1">
    <citation type="submission" date="2015-04" db="UniProtKB">
        <authorList>
            <consortium name="EnsemblPlants"/>
        </authorList>
    </citation>
    <scope>IDENTIFICATION</scope>
    <source>
        <strain evidence="2">SL10</strain>
    </source>
</reference>
<reference evidence="2" key="2">
    <citation type="submission" date="2018-04" db="EMBL/GenBank/DDBJ databases">
        <title>OnivRS2 (Oryza nivara Reference Sequence Version 2).</title>
        <authorList>
            <person name="Zhang J."/>
            <person name="Kudrna D."/>
            <person name="Lee S."/>
            <person name="Talag J."/>
            <person name="Rajasekar S."/>
            <person name="Welchert J."/>
            <person name="Hsing Y.-I."/>
            <person name="Wing R.A."/>
        </authorList>
    </citation>
    <scope>NUCLEOTIDE SEQUENCE [LARGE SCALE GENOMIC DNA]</scope>
    <source>
        <strain evidence="2">SL10</strain>
    </source>
</reference>
<sequence length="238" mass="24245">MPPLMGPRYGGGGGGGGAATEEGAAAVGEGRSKTTVKQEGCDAAVARSKATVKQEGCDAAVVDGEEVGSRRKYAGEVEERKPVVGLKVKAETGKRSAADGEKSFAAAAAVVGRYAAGLKNKAVPGDTSTAGGGARSGGGFGRRSGDEESGIDLEARGHISGEGSAAGADRGGRINRPFAGMRFILHGFPHLLKEQGDYSEGAVLIWNGEGKKVVNIQWIDDCYIQGIKIPENDAPVSS</sequence>